<evidence type="ECO:0000256" key="1">
    <source>
        <dbReference type="ARBA" id="ARBA00022679"/>
    </source>
</evidence>
<gene>
    <name evidence="3" type="ORF">MOV08_10150</name>
</gene>
<dbReference type="PANTHER" id="PTHR43861">
    <property type="entry name" value="TRANS-ACONITATE 2-METHYLTRANSFERASE-RELATED"/>
    <property type="match status" value="1"/>
</dbReference>
<reference evidence="3 4" key="1">
    <citation type="submission" date="2022-03" db="EMBL/GenBank/DDBJ databases">
        <title>Streptomyces yunnanensis P86,complete genome.</title>
        <authorList>
            <person name="Chen S."/>
            <person name="Zhang Q."/>
        </authorList>
    </citation>
    <scope>NUCLEOTIDE SEQUENCE [LARGE SCALE GENOMIC DNA]</scope>
    <source>
        <strain evidence="3 4">P86</strain>
    </source>
</reference>
<dbReference type="SUPFAM" id="SSF53335">
    <property type="entry name" value="S-adenosyl-L-methionine-dependent methyltransferases"/>
    <property type="match status" value="1"/>
</dbReference>
<dbReference type="PANTHER" id="PTHR43861:SF3">
    <property type="entry name" value="PUTATIVE (AFU_ORTHOLOGUE AFUA_2G14390)-RELATED"/>
    <property type="match status" value="1"/>
</dbReference>
<dbReference type="CDD" id="cd02440">
    <property type="entry name" value="AdoMet_MTases"/>
    <property type="match status" value="1"/>
</dbReference>
<keyword evidence="1" id="KW-0808">Transferase</keyword>
<evidence type="ECO:0000313" key="4">
    <source>
        <dbReference type="Proteomes" id="UP001218629"/>
    </source>
</evidence>
<protein>
    <submittedName>
        <fullName evidence="3">Methyltransferase domain-containing protein</fullName>
    </submittedName>
</protein>
<dbReference type="Gene3D" id="3.40.50.150">
    <property type="entry name" value="Vaccinia Virus protein VP39"/>
    <property type="match status" value="1"/>
</dbReference>
<dbReference type="GO" id="GO:0032259">
    <property type="term" value="P:methylation"/>
    <property type="evidence" value="ECO:0007669"/>
    <property type="project" value="UniProtKB-KW"/>
</dbReference>
<name>A0ABY8A7R6_9ACTN</name>
<dbReference type="Pfam" id="PF08242">
    <property type="entry name" value="Methyltransf_12"/>
    <property type="match status" value="1"/>
</dbReference>
<organism evidence="3 4">
    <name type="scientific">Streptomyces yunnanensis</name>
    <dbReference type="NCBI Taxonomy" id="156453"/>
    <lineage>
        <taxon>Bacteria</taxon>
        <taxon>Bacillati</taxon>
        <taxon>Actinomycetota</taxon>
        <taxon>Actinomycetes</taxon>
        <taxon>Kitasatosporales</taxon>
        <taxon>Streptomycetaceae</taxon>
        <taxon>Streptomyces</taxon>
    </lineage>
</organism>
<dbReference type="Proteomes" id="UP001218629">
    <property type="component" value="Chromosome"/>
</dbReference>
<accession>A0ABY8A7R6</accession>
<dbReference type="InterPro" id="IPR013217">
    <property type="entry name" value="Methyltransf_12"/>
</dbReference>
<feature type="domain" description="Methyltransferase type 12" evidence="2">
    <location>
        <begin position="44"/>
        <end position="135"/>
    </location>
</feature>
<dbReference type="EMBL" id="CP095749">
    <property type="protein sequence ID" value="WEB39597.1"/>
    <property type="molecule type" value="Genomic_DNA"/>
</dbReference>
<keyword evidence="4" id="KW-1185">Reference proteome</keyword>
<proteinExistence type="predicted"/>
<sequence length="270" mass="29753">MNQYVFENTAVQAPDRFTALEECYDPVSRAQLLRTGVGPGWRCLEVGGGSGSLGAWLATVVGSTGRVVVTDVEPGHLHGLRYRGDVQVRRHDITRDSLPEGEFDLVHARLVLLHLPQREEVLSRLVKALRPGGYLLLEDFDCGYVPVLAAPGEDGAALFERVHEALMDQLRAAGADPLWGRRLFTALTACGLEGVNATTYAEAWRGGETGVRLHQVNTEQLRTALHARHVTEEDLQAFWALLRDPRFAVASYPLVSARGRRPLDRPEVTS</sequence>
<keyword evidence="3" id="KW-0489">Methyltransferase</keyword>
<evidence type="ECO:0000313" key="3">
    <source>
        <dbReference type="EMBL" id="WEB39597.1"/>
    </source>
</evidence>
<evidence type="ECO:0000259" key="2">
    <source>
        <dbReference type="Pfam" id="PF08242"/>
    </source>
</evidence>
<dbReference type="RefSeq" id="WP_275307147.1">
    <property type="nucleotide sequence ID" value="NZ_CP095749.1"/>
</dbReference>
<dbReference type="InterPro" id="IPR029063">
    <property type="entry name" value="SAM-dependent_MTases_sf"/>
</dbReference>
<dbReference type="GO" id="GO:0008168">
    <property type="term" value="F:methyltransferase activity"/>
    <property type="evidence" value="ECO:0007669"/>
    <property type="project" value="UniProtKB-KW"/>
</dbReference>